<evidence type="ECO:0000259" key="7">
    <source>
        <dbReference type="Pfam" id="PF00460"/>
    </source>
</evidence>
<comment type="similarity">
    <text evidence="3">Belongs to the flagella basal body rod proteins family.</text>
</comment>
<evidence type="ECO:0000313" key="10">
    <source>
        <dbReference type="Proteomes" id="UP000503399"/>
    </source>
</evidence>
<evidence type="ECO:0000256" key="5">
    <source>
        <dbReference type="ARBA" id="ARBA00022525"/>
    </source>
</evidence>
<sequence>MSFLMLNIAQRALAAQQIALEVTANNMANATTPGYHEEVANLSEAPPVGTGSFGSANQAGPLGEGVDVTSVTRFQNAFLARAVRNQLAFRGRWQTQSAVLNQIQGLFQEPSPGGLQEALNAFFNAWNQLAQDPYSGAAQMEVYEQGQSLAQTYNGLMSQLAATAANVQQTIAQRLSTLDSLAAQIATLNGQIADVQAAGGSANALQDQLGTLLNQLAEVADIQYTVNPNHTVDVYIGGQAVVTGNRLPLDPAWRPGQAPPALLTMTSSPGAAWYQTTLSFTWADGAPLTALAGGKLDGDLTALSRLEQYGQALATLGATLADATVNGSPNPDQVLASNTSSSGPVAFFQPFNGTTLAVAVSPGTISAANANAQNMAALADTFVSQYTALVGQVGVDGQTAVQTADNASAVLTQLQNSLQSAVGVDLNQESANLIQEQQSYLAAARLVQSEQATFNSLLAALG</sequence>
<dbReference type="Pfam" id="PF22638">
    <property type="entry name" value="FlgK_D1"/>
    <property type="match status" value="1"/>
</dbReference>
<dbReference type="Proteomes" id="UP000503399">
    <property type="component" value="Chromosome"/>
</dbReference>
<dbReference type="GO" id="GO:0005576">
    <property type="term" value="C:extracellular region"/>
    <property type="evidence" value="ECO:0007669"/>
    <property type="project" value="UniProtKB-SubCell"/>
</dbReference>
<dbReference type="GO" id="GO:0044780">
    <property type="term" value="P:bacterial-type flagellum assembly"/>
    <property type="evidence" value="ECO:0007669"/>
    <property type="project" value="InterPro"/>
</dbReference>
<keyword evidence="6" id="KW-0975">Bacterial flagellum</keyword>
<evidence type="ECO:0000256" key="2">
    <source>
        <dbReference type="ARBA" id="ARBA00004613"/>
    </source>
</evidence>
<keyword evidence="9" id="KW-0969">Cilium</keyword>
<dbReference type="Pfam" id="PF00460">
    <property type="entry name" value="Flg_bb_rod"/>
    <property type="match status" value="1"/>
</dbReference>
<proteinExistence type="inferred from homology"/>
<organism evidence="9 10">
    <name type="scientific">Candidatus Hydrogenisulfobacillus filiaventi</name>
    <dbReference type="NCBI Taxonomy" id="2707344"/>
    <lineage>
        <taxon>Bacteria</taxon>
        <taxon>Bacillati</taxon>
        <taxon>Bacillota</taxon>
        <taxon>Clostridia</taxon>
        <taxon>Eubacteriales</taxon>
        <taxon>Clostridiales Family XVII. Incertae Sedis</taxon>
        <taxon>Candidatus Hydrogenisulfobacillus</taxon>
    </lineage>
</organism>
<evidence type="ECO:0000256" key="4">
    <source>
        <dbReference type="ARBA" id="ARBA00016244"/>
    </source>
</evidence>
<dbReference type="PANTHER" id="PTHR30033:SF1">
    <property type="entry name" value="FLAGELLAR HOOK-ASSOCIATED PROTEIN 1"/>
    <property type="match status" value="1"/>
</dbReference>
<comment type="subcellular location">
    <subcellularLocation>
        <location evidence="1">Bacterial flagellum</location>
    </subcellularLocation>
    <subcellularLocation>
        <location evidence="2">Secreted</location>
    </subcellularLocation>
</comment>
<accession>A0A6F8ZDN5</accession>
<dbReference type="InterPro" id="IPR001444">
    <property type="entry name" value="Flag_bb_rod_N"/>
</dbReference>
<evidence type="ECO:0000313" key="9">
    <source>
        <dbReference type="EMBL" id="CAB1128041.1"/>
    </source>
</evidence>
<dbReference type="AlphaFoldDB" id="A0A6F8ZDN5"/>
<keyword evidence="5" id="KW-0964">Secreted</keyword>
<evidence type="ECO:0000256" key="3">
    <source>
        <dbReference type="ARBA" id="ARBA00009677"/>
    </source>
</evidence>
<evidence type="ECO:0000256" key="1">
    <source>
        <dbReference type="ARBA" id="ARBA00004365"/>
    </source>
</evidence>
<dbReference type="GO" id="GO:0009424">
    <property type="term" value="C:bacterial-type flagellum hook"/>
    <property type="evidence" value="ECO:0007669"/>
    <property type="project" value="InterPro"/>
</dbReference>
<evidence type="ECO:0000256" key="6">
    <source>
        <dbReference type="ARBA" id="ARBA00023143"/>
    </source>
</evidence>
<feature type="domain" description="Flagellar hook-associated protein FlgK helical" evidence="8">
    <location>
        <begin position="100"/>
        <end position="323"/>
    </location>
</feature>
<dbReference type="SUPFAM" id="SSF64518">
    <property type="entry name" value="Phase 1 flagellin"/>
    <property type="match status" value="1"/>
</dbReference>
<name>A0A6F8ZDN5_9FIRM</name>
<dbReference type="PANTHER" id="PTHR30033">
    <property type="entry name" value="FLAGELLAR HOOK-ASSOCIATED PROTEIN 1"/>
    <property type="match status" value="1"/>
</dbReference>
<dbReference type="KEGG" id="hfv:R50_0535"/>
<dbReference type="NCBIfam" id="TIGR02492">
    <property type="entry name" value="flgK_ends"/>
    <property type="match status" value="1"/>
</dbReference>
<reference evidence="9 10" key="1">
    <citation type="submission" date="2020-02" db="EMBL/GenBank/DDBJ databases">
        <authorList>
            <person name="Hogendoorn C."/>
        </authorList>
    </citation>
    <scope>NUCLEOTIDE SEQUENCE [LARGE SCALE GENOMIC DNA]</scope>
    <source>
        <strain evidence="9">R501</strain>
    </source>
</reference>
<feature type="domain" description="Flagellar basal body rod protein N-terminal" evidence="7">
    <location>
        <begin position="6"/>
        <end position="35"/>
    </location>
</feature>
<gene>
    <name evidence="9" type="ORF">R50_0535</name>
</gene>
<dbReference type="EMBL" id="LR778114">
    <property type="protein sequence ID" value="CAB1128041.1"/>
    <property type="molecule type" value="Genomic_DNA"/>
</dbReference>
<protein>
    <recommendedName>
        <fullName evidence="4">Flagellar hook-associated protein 1</fullName>
    </recommendedName>
</protein>
<dbReference type="InterPro" id="IPR002371">
    <property type="entry name" value="FlgK"/>
</dbReference>
<dbReference type="GO" id="GO:0005198">
    <property type="term" value="F:structural molecule activity"/>
    <property type="evidence" value="ECO:0007669"/>
    <property type="project" value="InterPro"/>
</dbReference>
<evidence type="ECO:0000259" key="8">
    <source>
        <dbReference type="Pfam" id="PF22638"/>
    </source>
</evidence>
<keyword evidence="10" id="KW-1185">Reference proteome</keyword>
<dbReference type="InterPro" id="IPR053927">
    <property type="entry name" value="FlgK_helical"/>
</dbReference>
<keyword evidence="9" id="KW-0282">Flagellum</keyword>
<keyword evidence="9" id="KW-0966">Cell projection</keyword>